<feature type="compositionally biased region" description="Low complexity" evidence="1">
    <location>
        <begin position="251"/>
        <end position="267"/>
    </location>
</feature>
<feature type="compositionally biased region" description="Basic residues" evidence="1">
    <location>
        <begin position="291"/>
        <end position="311"/>
    </location>
</feature>
<gene>
    <name evidence="2" type="ORF">CMC5_040810</name>
</gene>
<evidence type="ECO:0000256" key="1">
    <source>
        <dbReference type="SAM" id="MobiDB-lite"/>
    </source>
</evidence>
<sequence>MQLPPRTASSQVHLAHATHFDATEAAWRTAEILAPEQRDLLQEAGAPLRAQASALSARVAARVQAEAATRQARARFRARDHVLGQRLMACSDGYLNGPAQRSRDDAVYRAVMLGRSASSIKKARPREEPELVLRVRAQLAVAPDFLGKAHLLADLDVAVTRSLDARAALDAALTAERLAADAEVAARSDLRHGLEQAYGRLRTAFPGQRDFVESFFVRRSRKTPSSERAKVGPPGGDEGGGKGNRERTPDAPGGAASESGAEAPQGAADEHISGVAADAARERGTVSAMHLRSRRSRGTMRSLARSRRGRHPRGERSLPRLKCGHHLRNARSLPRLRVLSLPDGRALASSIEARCQVDVLAAPCALYERLVDFEPANHLCGPVGLFPPTLRLLGSCSAWKAGPSDLPWRARPLFSMERRRRQVLIDRG</sequence>
<proteinExistence type="predicted"/>
<dbReference type="Proteomes" id="UP000067626">
    <property type="component" value="Chromosome"/>
</dbReference>
<feature type="compositionally biased region" description="Basic and acidic residues" evidence="1">
    <location>
        <begin position="239"/>
        <end position="249"/>
    </location>
</feature>
<keyword evidence="3" id="KW-1185">Reference proteome</keyword>
<protein>
    <submittedName>
        <fullName evidence="2">Uncharacterized protein</fullName>
    </submittedName>
</protein>
<evidence type="ECO:0000313" key="3">
    <source>
        <dbReference type="Proteomes" id="UP000067626"/>
    </source>
</evidence>
<dbReference type="RefSeq" id="WP_050431929.1">
    <property type="nucleotide sequence ID" value="NZ_CP012159.1"/>
</dbReference>
<dbReference type="OrthoDB" id="5510092at2"/>
<dbReference type="KEGG" id="ccro:CMC5_040810"/>
<organism evidence="2 3">
    <name type="scientific">Chondromyces crocatus</name>
    <dbReference type="NCBI Taxonomy" id="52"/>
    <lineage>
        <taxon>Bacteria</taxon>
        <taxon>Pseudomonadati</taxon>
        <taxon>Myxococcota</taxon>
        <taxon>Polyangia</taxon>
        <taxon>Polyangiales</taxon>
        <taxon>Polyangiaceae</taxon>
        <taxon>Chondromyces</taxon>
    </lineage>
</organism>
<dbReference type="AlphaFoldDB" id="A0A0K1EGD3"/>
<feature type="region of interest" description="Disordered" evidence="1">
    <location>
        <begin position="216"/>
        <end position="319"/>
    </location>
</feature>
<evidence type="ECO:0000313" key="2">
    <source>
        <dbReference type="EMBL" id="AKT39930.1"/>
    </source>
</evidence>
<dbReference type="EMBL" id="CP012159">
    <property type="protein sequence ID" value="AKT39930.1"/>
    <property type="molecule type" value="Genomic_DNA"/>
</dbReference>
<accession>A0A0K1EGD3</accession>
<reference evidence="2 3" key="1">
    <citation type="submission" date="2015-07" db="EMBL/GenBank/DDBJ databases">
        <title>Genome analysis of myxobacterium Chondromyces crocatus Cm c5 reveals a high potential for natural compound synthesis and the genetic basis for the loss of fruiting body formation.</title>
        <authorList>
            <person name="Zaburannyi N."/>
            <person name="Bunk B."/>
            <person name="Maier J."/>
            <person name="Overmann J."/>
            <person name="Mueller R."/>
        </authorList>
    </citation>
    <scope>NUCLEOTIDE SEQUENCE [LARGE SCALE GENOMIC DNA]</scope>
    <source>
        <strain evidence="2 3">Cm c5</strain>
    </source>
</reference>
<name>A0A0K1EGD3_CHOCO</name>